<protein>
    <submittedName>
        <fullName evidence="2">Uncharacterized protein</fullName>
    </submittedName>
</protein>
<feature type="compositionally biased region" description="Basic and acidic residues" evidence="1">
    <location>
        <begin position="92"/>
        <end position="103"/>
    </location>
</feature>
<dbReference type="Proteomes" id="UP001153636">
    <property type="component" value="Chromosome 17"/>
</dbReference>
<evidence type="ECO:0000313" key="3">
    <source>
        <dbReference type="Proteomes" id="UP001153636"/>
    </source>
</evidence>
<dbReference type="AlphaFoldDB" id="A0A9P0GC47"/>
<organism evidence="2 3">
    <name type="scientific">Psylliodes chrysocephalus</name>
    <dbReference type="NCBI Taxonomy" id="3402493"/>
    <lineage>
        <taxon>Eukaryota</taxon>
        <taxon>Metazoa</taxon>
        <taxon>Ecdysozoa</taxon>
        <taxon>Arthropoda</taxon>
        <taxon>Hexapoda</taxon>
        <taxon>Insecta</taxon>
        <taxon>Pterygota</taxon>
        <taxon>Neoptera</taxon>
        <taxon>Endopterygota</taxon>
        <taxon>Coleoptera</taxon>
        <taxon>Polyphaga</taxon>
        <taxon>Cucujiformia</taxon>
        <taxon>Chrysomeloidea</taxon>
        <taxon>Chrysomelidae</taxon>
        <taxon>Galerucinae</taxon>
        <taxon>Alticini</taxon>
        <taxon>Psylliodes</taxon>
    </lineage>
</organism>
<keyword evidence="3" id="KW-1185">Reference proteome</keyword>
<name>A0A9P0GC47_9CUCU</name>
<accession>A0A9P0GC47</accession>
<dbReference type="EMBL" id="OV651829">
    <property type="protein sequence ID" value="CAH1104450.1"/>
    <property type="molecule type" value="Genomic_DNA"/>
</dbReference>
<gene>
    <name evidence="2" type="ORF">PSYICH_LOCUS5474</name>
</gene>
<evidence type="ECO:0000313" key="2">
    <source>
        <dbReference type="EMBL" id="CAH1104450.1"/>
    </source>
</evidence>
<evidence type="ECO:0000256" key="1">
    <source>
        <dbReference type="SAM" id="MobiDB-lite"/>
    </source>
</evidence>
<feature type="region of interest" description="Disordered" evidence="1">
    <location>
        <begin position="64"/>
        <end position="103"/>
    </location>
</feature>
<dbReference type="OrthoDB" id="10029564at2759"/>
<reference evidence="2" key="1">
    <citation type="submission" date="2022-01" db="EMBL/GenBank/DDBJ databases">
        <authorList>
            <person name="King R."/>
        </authorList>
    </citation>
    <scope>NUCLEOTIDE SEQUENCE</scope>
</reference>
<sequence>MYNLSSHIHDIVTNNENNLTTSEMLKSCRNLSMTVRSPNLPTSRAGYGGGAPWQMRQTCSWMDRHGRPVSPPMEYARSGPVPVQRYGYGRSTSKDRSIRRVSR</sequence>
<proteinExistence type="predicted"/>